<reference evidence="2 3" key="1">
    <citation type="submission" date="2020-09" db="EMBL/GenBank/DDBJ databases">
        <title>Diversity and distribution of actinomycetes associated with coral in the coast of Hainan.</title>
        <authorList>
            <person name="Li F."/>
        </authorList>
    </citation>
    <scope>NUCLEOTIDE SEQUENCE [LARGE SCALE GENOMIC DNA]</scope>
    <source>
        <strain evidence="2 3">HNM0947</strain>
    </source>
</reference>
<proteinExistence type="predicted"/>
<dbReference type="EMBL" id="JADBGI010000006">
    <property type="protein sequence ID" value="MBE2998877.1"/>
    <property type="molecule type" value="Genomic_DNA"/>
</dbReference>
<feature type="region of interest" description="Disordered" evidence="1">
    <location>
        <begin position="74"/>
        <end position="97"/>
    </location>
</feature>
<gene>
    <name evidence="2" type="ORF">IDM40_09185</name>
</gene>
<name>A0ABR9P4X6_9ACTN</name>
<dbReference type="Proteomes" id="UP000806528">
    <property type="component" value="Unassembled WGS sequence"/>
</dbReference>
<accession>A0ABR9P4X6</accession>
<evidence type="ECO:0000313" key="3">
    <source>
        <dbReference type="Proteomes" id="UP000806528"/>
    </source>
</evidence>
<comment type="caution">
    <text evidence="2">The sequence shown here is derived from an EMBL/GenBank/DDBJ whole genome shotgun (WGS) entry which is preliminary data.</text>
</comment>
<sequence length="122" mass="13400">MPRPNSEDADHVRVLTRKEAARDLIVCLKTRGMRFELDVPRLLITAKLDHAAQAVVLRGVAADARWCMVWEAEGSGGGPGWDSAEAPGEDPGPTIEPVLPIGQEWELSRRLLAILELGRLKL</sequence>
<organism evidence="2 3">
    <name type="scientific">Nocardiopsis coralli</name>
    <dbReference type="NCBI Taxonomy" id="2772213"/>
    <lineage>
        <taxon>Bacteria</taxon>
        <taxon>Bacillati</taxon>
        <taxon>Actinomycetota</taxon>
        <taxon>Actinomycetes</taxon>
        <taxon>Streptosporangiales</taxon>
        <taxon>Nocardiopsidaceae</taxon>
        <taxon>Nocardiopsis</taxon>
    </lineage>
</organism>
<protein>
    <submittedName>
        <fullName evidence="2">Uncharacterized protein</fullName>
    </submittedName>
</protein>
<keyword evidence="3" id="KW-1185">Reference proteome</keyword>
<dbReference type="RefSeq" id="WP_193121504.1">
    <property type="nucleotide sequence ID" value="NZ_JADBGI010000006.1"/>
</dbReference>
<evidence type="ECO:0000313" key="2">
    <source>
        <dbReference type="EMBL" id="MBE2998877.1"/>
    </source>
</evidence>
<evidence type="ECO:0000256" key="1">
    <source>
        <dbReference type="SAM" id="MobiDB-lite"/>
    </source>
</evidence>